<dbReference type="AlphaFoldDB" id="A0A077ZS34"/>
<dbReference type="SMART" id="SM00173">
    <property type="entry name" value="RAS"/>
    <property type="match status" value="1"/>
</dbReference>
<name>A0A077ZS34_STYLE</name>
<gene>
    <name evidence="2" type="primary">Contig2095.g2251</name>
    <name evidence="2" type="ORF">STYLEM_223</name>
</gene>
<dbReference type="SUPFAM" id="SSF52540">
    <property type="entry name" value="P-loop containing nucleoside triphosphate hydrolases"/>
    <property type="match status" value="1"/>
</dbReference>
<dbReference type="GO" id="GO:0003924">
    <property type="term" value="F:GTPase activity"/>
    <property type="evidence" value="ECO:0007669"/>
    <property type="project" value="InterPro"/>
</dbReference>
<dbReference type="SMART" id="SM00176">
    <property type="entry name" value="RAN"/>
    <property type="match status" value="1"/>
</dbReference>
<dbReference type="OrthoDB" id="9989112at2759"/>
<dbReference type="PANTHER" id="PTHR47979">
    <property type="entry name" value="DRAB11-RELATED"/>
    <property type="match status" value="1"/>
</dbReference>
<dbReference type="InterPro" id="IPR027417">
    <property type="entry name" value="P-loop_NTPase"/>
</dbReference>
<dbReference type="NCBIfam" id="TIGR00231">
    <property type="entry name" value="small_GTP"/>
    <property type="match status" value="1"/>
</dbReference>
<dbReference type="InterPro" id="IPR050209">
    <property type="entry name" value="Rab_GTPases_membrane_traffic"/>
</dbReference>
<organism evidence="2 3">
    <name type="scientific">Stylonychia lemnae</name>
    <name type="common">Ciliate</name>
    <dbReference type="NCBI Taxonomy" id="5949"/>
    <lineage>
        <taxon>Eukaryota</taxon>
        <taxon>Sar</taxon>
        <taxon>Alveolata</taxon>
        <taxon>Ciliophora</taxon>
        <taxon>Intramacronucleata</taxon>
        <taxon>Spirotrichea</taxon>
        <taxon>Stichotrichia</taxon>
        <taxon>Sporadotrichida</taxon>
        <taxon>Oxytrichidae</taxon>
        <taxon>Stylonychinae</taxon>
        <taxon>Stylonychia</taxon>
    </lineage>
</organism>
<evidence type="ECO:0000313" key="2">
    <source>
        <dbReference type="EMBL" id="CDW71281.1"/>
    </source>
</evidence>
<reference evidence="2 3" key="1">
    <citation type="submission" date="2014-06" db="EMBL/GenBank/DDBJ databases">
        <authorList>
            <person name="Swart Estienne"/>
        </authorList>
    </citation>
    <scope>NUCLEOTIDE SEQUENCE [LARGE SCALE GENOMIC DNA]</scope>
    <source>
        <strain evidence="2 3">130c</strain>
    </source>
</reference>
<dbReference type="PROSITE" id="PS51419">
    <property type="entry name" value="RAB"/>
    <property type="match status" value="1"/>
</dbReference>
<dbReference type="Gene3D" id="3.40.50.300">
    <property type="entry name" value="P-loop containing nucleotide triphosphate hydrolases"/>
    <property type="match status" value="1"/>
</dbReference>
<dbReference type="SMART" id="SM00175">
    <property type="entry name" value="RAB"/>
    <property type="match status" value="1"/>
</dbReference>
<dbReference type="PROSITE" id="PS51420">
    <property type="entry name" value="RHO"/>
    <property type="match status" value="1"/>
</dbReference>
<dbReference type="Proteomes" id="UP000039865">
    <property type="component" value="Unassembled WGS sequence"/>
</dbReference>
<sequence length="416" mass="47956">MMISEIKRMTDKLFQVLPQNFGIKGIYRNKDLKTMILKQKNQIEDFLFLLNQTKKAKEEIMDRVKLVEGIDNLKPEITKKIQEQASILNTQLFSQPIVKEMIPVGPVADESIERKRISIIEPIQQQFWNFEYKQNILGDDPKVTPSFVNYSIFHPSMTPPDVIKTTEYHEIIRKDNQQNYLKSLQTTFNLEEPISAYRIPKFDDNYMKQVQNDRSLIILVGDTGVGKTHLLSKYIKGSLPKNKFPTIGVEFATKPVPLKTGGTVKAQIWDTAGQERFKAITSAHYRKSLGALIVYDITKEQSFLSVKKWMEEVKEHAEPDIVIMLVGNKLDICEKTPSERKVSSERADDFAKENNIHFRETSAYTDHNVRDVFEVLVQEIYNVKSREDVGARKNQGGKRLVHQDPSLEDKKLCGCM</sequence>
<dbReference type="Pfam" id="PF00071">
    <property type="entry name" value="Ras"/>
    <property type="match status" value="1"/>
</dbReference>
<dbReference type="GO" id="GO:0005525">
    <property type="term" value="F:GTP binding"/>
    <property type="evidence" value="ECO:0007669"/>
    <property type="project" value="InterPro"/>
</dbReference>
<dbReference type="SMART" id="SM00174">
    <property type="entry name" value="RHO"/>
    <property type="match status" value="1"/>
</dbReference>
<dbReference type="FunFam" id="3.40.50.300:FF:000808">
    <property type="entry name" value="Small GTP-binding protein, putative"/>
    <property type="match status" value="1"/>
</dbReference>
<dbReference type="InterPro" id="IPR005225">
    <property type="entry name" value="Small_GTP-bd"/>
</dbReference>
<dbReference type="PROSITE" id="PS51421">
    <property type="entry name" value="RAS"/>
    <property type="match status" value="1"/>
</dbReference>
<comment type="similarity">
    <text evidence="1">Belongs to the small GTPase superfamily. Rab family.</text>
</comment>
<proteinExistence type="inferred from homology"/>
<dbReference type="PRINTS" id="PR00449">
    <property type="entry name" value="RASTRNSFRMNG"/>
</dbReference>
<accession>A0A077ZS34</accession>
<evidence type="ECO:0000256" key="1">
    <source>
        <dbReference type="ARBA" id="ARBA00006270"/>
    </source>
</evidence>
<evidence type="ECO:0000313" key="3">
    <source>
        <dbReference type="Proteomes" id="UP000039865"/>
    </source>
</evidence>
<dbReference type="InParanoid" id="A0A077ZS34"/>
<dbReference type="InterPro" id="IPR001806">
    <property type="entry name" value="Small_GTPase"/>
</dbReference>
<protein>
    <submittedName>
        <fullName evidence="2">Rab11b</fullName>
    </submittedName>
</protein>
<dbReference type="EMBL" id="CCKQ01000220">
    <property type="protein sequence ID" value="CDW71281.1"/>
    <property type="molecule type" value="Genomic_DNA"/>
</dbReference>
<keyword evidence="3" id="KW-1185">Reference proteome</keyword>